<keyword evidence="4" id="KW-1185">Reference proteome</keyword>
<dbReference type="Pfam" id="PF05016">
    <property type="entry name" value="ParE_toxin"/>
    <property type="match status" value="1"/>
</dbReference>
<protein>
    <submittedName>
        <fullName evidence="3">Addiction module antitoxin</fullName>
    </submittedName>
</protein>
<dbReference type="Proteomes" id="UP000095463">
    <property type="component" value="Unassembled WGS sequence"/>
</dbReference>
<evidence type="ECO:0000313" key="3">
    <source>
        <dbReference type="EMBL" id="OEO31183.1"/>
    </source>
</evidence>
<dbReference type="InterPro" id="IPR035093">
    <property type="entry name" value="RelE/ParE_toxin_dom_sf"/>
</dbReference>
<dbReference type="EMBL" id="LAJE02000167">
    <property type="protein sequence ID" value="OEO31183.1"/>
    <property type="molecule type" value="Genomic_DNA"/>
</dbReference>
<keyword evidence="2" id="KW-1277">Toxin-antitoxin system</keyword>
<dbReference type="Gene3D" id="3.30.2310.20">
    <property type="entry name" value="RelE-like"/>
    <property type="match status" value="1"/>
</dbReference>
<evidence type="ECO:0000256" key="1">
    <source>
        <dbReference type="ARBA" id="ARBA00006226"/>
    </source>
</evidence>
<dbReference type="InterPro" id="IPR051803">
    <property type="entry name" value="TA_system_RelE-like_toxin"/>
</dbReference>
<proteinExistence type="inferred from homology"/>
<evidence type="ECO:0000313" key="4">
    <source>
        <dbReference type="Proteomes" id="UP000095463"/>
    </source>
</evidence>
<dbReference type="PANTHER" id="PTHR33755">
    <property type="entry name" value="TOXIN PARE1-RELATED"/>
    <property type="match status" value="1"/>
</dbReference>
<accession>A0A1E5XRH3</accession>
<organism evidence="3 4">
    <name type="scientific">Devosia insulae DS-56</name>
    <dbReference type="NCBI Taxonomy" id="1116389"/>
    <lineage>
        <taxon>Bacteria</taxon>
        <taxon>Pseudomonadati</taxon>
        <taxon>Pseudomonadota</taxon>
        <taxon>Alphaproteobacteria</taxon>
        <taxon>Hyphomicrobiales</taxon>
        <taxon>Devosiaceae</taxon>
        <taxon>Devosia</taxon>
    </lineage>
</organism>
<gene>
    <name evidence="3" type="ORF">VW23_017605</name>
</gene>
<name>A0A1E5XRH3_9HYPH</name>
<reference evidence="3 4" key="1">
    <citation type="journal article" date="2015" name="Genome Announc.">
        <title>Genome Assemblies of Three Soil-Associated Devosia species: D. insulae, D. limi, and D. soli.</title>
        <authorList>
            <person name="Hassan Y.I."/>
            <person name="Lepp D."/>
            <person name="Zhou T."/>
        </authorList>
    </citation>
    <scope>NUCLEOTIDE SEQUENCE [LARGE SCALE GENOMIC DNA]</scope>
    <source>
        <strain evidence="3 4">DS-56</strain>
    </source>
</reference>
<evidence type="ECO:0000256" key="2">
    <source>
        <dbReference type="ARBA" id="ARBA00022649"/>
    </source>
</evidence>
<comment type="similarity">
    <text evidence="1">Belongs to the RelE toxin family.</text>
</comment>
<dbReference type="PANTHER" id="PTHR33755:SF6">
    <property type="entry name" value="PLASMID STABILIZATION SYSTEM PROTEIN"/>
    <property type="match status" value="1"/>
</dbReference>
<sequence>MLLIAWSKGALRDLEDITTYIAVDNEAAAEQLRERIEESVLPAAAHPYLFRPGRRNGTREVVAHPNYIVVYRVLADRIRVIAVIHTRRRYP</sequence>
<comment type="caution">
    <text evidence="3">The sequence shown here is derived from an EMBL/GenBank/DDBJ whole genome shotgun (WGS) entry which is preliminary data.</text>
</comment>
<dbReference type="OrthoDB" id="595470at2"/>
<dbReference type="RefSeq" id="WP_069909635.1">
    <property type="nucleotide sequence ID" value="NZ_LAJE02000167.1"/>
</dbReference>
<dbReference type="NCBIfam" id="TIGR02385">
    <property type="entry name" value="RelE_StbE"/>
    <property type="match status" value="1"/>
</dbReference>
<dbReference type="InterPro" id="IPR007712">
    <property type="entry name" value="RelE/ParE_toxin"/>
</dbReference>
<dbReference type="AlphaFoldDB" id="A0A1E5XRH3"/>